<dbReference type="Pfam" id="PF00069">
    <property type="entry name" value="Pkinase"/>
    <property type="match status" value="1"/>
</dbReference>
<keyword evidence="10 13" id="KW-0472">Membrane</keyword>
<evidence type="ECO:0000256" key="13">
    <source>
        <dbReference type="SAM" id="Phobius"/>
    </source>
</evidence>
<keyword evidence="16" id="KW-1185">Reference proteome</keyword>
<name>A0A8T0GT97_CERPU</name>
<dbReference type="InterPro" id="IPR032675">
    <property type="entry name" value="LRR_dom_sf"/>
</dbReference>
<evidence type="ECO:0000256" key="9">
    <source>
        <dbReference type="ARBA" id="ARBA00022989"/>
    </source>
</evidence>
<protein>
    <recommendedName>
        <fullName evidence="14">Protein kinase domain-containing protein</fullName>
    </recommendedName>
</protein>
<dbReference type="Pfam" id="PF00560">
    <property type="entry name" value="LRR_1"/>
    <property type="match status" value="3"/>
</dbReference>
<dbReference type="GO" id="GO:0002229">
    <property type="term" value="P:defense response to oomycetes"/>
    <property type="evidence" value="ECO:0007669"/>
    <property type="project" value="UniProtKB-ARBA"/>
</dbReference>
<keyword evidence="6" id="KW-0677">Repeat</keyword>
<dbReference type="SUPFAM" id="SSF56112">
    <property type="entry name" value="Protein kinase-like (PK-like)"/>
    <property type="match status" value="1"/>
</dbReference>
<keyword evidence="2" id="KW-1003">Cell membrane</keyword>
<evidence type="ECO:0000256" key="3">
    <source>
        <dbReference type="ARBA" id="ARBA00022614"/>
    </source>
</evidence>
<reference evidence="15" key="1">
    <citation type="submission" date="2020-06" db="EMBL/GenBank/DDBJ databases">
        <title>WGS assembly of Ceratodon purpureus strain R40.</title>
        <authorList>
            <person name="Carey S.B."/>
            <person name="Jenkins J."/>
            <person name="Shu S."/>
            <person name="Lovell J.T."/>
            <person name="Sreedasyam A."/>
            <person name="Maumus F."/>
            <person name="Tiley G.P."/>
            <person name="Fernandez-Pozo N."/>
            <person name="Barry K."/>
            <person name="Chen C."/>
            <person name="Wang M."/>
            <person name="Lipzen A."/>
            <person name="Daum C."/>
            <person name="Saski C.A."/>
            <person name="Payton A.C."/>
            <person name="Mcbreen J.C."/>
            <person name="Conrad R.E."/>
            <person name="Kollar L.M."/>
            <person name="Olsson S."/>
            <person name="Huttunen S."/>
            <person name="Landis J.B."/>
            <person name="Wickett N.J."/>
            <person name="Johnson M.G."/>
            <person name="Rensing S.A."/>
            <person name="Grimwood J."/>
            <person name="Schmutz J."/>
            <person name="Mcdaniel S.F."/>
        </authorList>
    </citation>
    <scope>NUCLEOTIDE SEQUENCE</scope>
    <source>
        <strain evidence="15">R40</strain>
    </source>
</reference>
<feature type="transmembrane region" description="Helical" evidence="13">
    <location>
        <begin position="442"/>
        <end position="466"/>
    </location>
</feature>
<keyword evidence="12" id="KW-0325">Glycoprotein</keyword>
<dbReference type="SUPFAM" id="SSF52058">
    <property type="entry name" value="L domain-like"/>
    <property type="match status" value="1"/>
</dbReference>
<evidence type="ECO:0000256" key="10">
    <source>
        <dbReference type="ARBA" id="ARBA00023136"/>
    </source>
</evidence>
<keyword evidence="9 13" id="KW-1133">Transmembrane helix</keyword>
<evidence type="ECO:0000259" key="14">
    <source>
        <dbReference type="PROSITE" id="PS50011"/>
    </source>
</evidence>
<dbReference type="InterPro" id="IPR008271">
    <property type="entry name" value="Ser/Thr_kinase_AS"/>
</dbReference>
<keyword evidence="7" id="KW-0547">Nucleotide-binding</keyword>
<dbReference type="FunFam" id="3.30.200.20:FF:000415">
    <property type="entry name" value="receptor-like serine/threonine-protein kinase NCRK"/>
    <property type="match status" value="1"/>
</dbReference>
<comment type="caution">
    <text evidence="15">The sequence shown here is derived from an EMBL/GenBank/DDBJ whole genome shotgun (WGS) entry which is preliminary data.</text>
</comment>
<comment type="subcellular location">
    <subcellularLocation>
        <location evidence="1">Cell membrane</location>
        <topology evidence="1">Single-pass type I membrane protein</topology>
    </subcellularLocation>
</comment>
<dbReference type="Gene3D" id="3.30.200.20">
    <property type="entry name" value="Phosphorylase Kinase, domain 1"/>
    <property type="match status" value="1"/>
</dbReference>
<accession>A0A8T0GT97</accession>
<keyword evidence="8" id="KW-0067">ATP-binding</keyword>
<dbReference type="GO" id="GO:0005524">
    <property type="term" value="F:ATP binding"/>
    <property type="evidence" value="ECO:0007669"/>
    <property type="project" value="UniProtKB-KW"/>
</dbReference>
<dbReference type="SMART" id="SM00220">
    <property type="entry name" value="S_TKc"/>
    <property type="match status" value="1"/>
</dbReference>
<evidence type="ECO:0000256" key="5">
    <source>
        <dbReference type="ARBA" id="ARBA00022729"/>
    </source>
</evidence>
<keyword evidence="11" id="KW-0675">Receptor</keyword>
<keyword evidence="4 13" id="KW-0812">Transmembrane</keyword>
<evidence type="ECO:0000256" key="7">
    <source>
        <dbReference type="ARBA" id="ARBA00022741"/>
    </source>
</evidence>
<dbReference type="Gene3D" id="1.10.510.10">
    <property type="entry name" value="Transferase(Phosphotransferase) domain 1"/>
    <property type="match status" value="1"/>
</dbReference>
<organism evidence="15 16">
    <name type="scientific">Ceratodon purpureus</name>
    <name type="common">Fire moss</name>
    <name type="synonym">Dicranum purpureum</name>
    <dbReference type="NCBI Taxonomy" id="3225"/>
    <lineage>
        <taxon>Eukaryota</taxon>
        <taxon>Viridiplantae</taxon>
        <taxon>Streptophyta</taxon>
        <taxon>Embryophyta</taxon>
        <taxon>Bryophyta</taxon>
        <taxon>Bryophytina</taxon>
        <taxon>Bryopsida</taxon>
        <taxon>Dicranidae</taxon>
        <taxon>Pseudoditrichales</taxon>
        <taxon>Ditrichaceae</taxon>
        <taxon>Ceratodon</taxon>
    </lineage>
</organism>
<keyword evidence="5" id="KW-0732">Signal</keyword>
<dbReference type="Proteomes" id="UP000822688">
    <property type="component" value="Chromosome 9"/>
</dbReference>
<evidence type="ECO:0000313" key="16">
    <source>
        <dbReference type="Proteomes" id="UP000822688"/>
    </source>
</evidence>
<keyword evidence="3" id="KW-0433">Leucine-rich repeat</keyword>
<dbReference type="PROSITE" id="PS50011">
    <property type="entry name" value="PROTEIN_KINASE_DOM"/>
    <property type="match status" value="1"/>
</dbReference>
<evidence type="ECO:0000313" key="15">
    <source>
        <dbReference type="EMBL" id="KAG0561589.1"/>
    </source>
</evidence>
<evidence type="ECO:0000256" key="8">
    <source>
        <dbReference type="ARBA" id="ARBA00022840"/>
    </source>
</evidence>
<dbReference type="PANTHER" id="PTHR48006">
    <property type="entry name" value="LEUCINE-RICH REPEAT-CONTAINING PROTEIN DDB_G0281931-RELATED"/>
    <property type="match status" value="1"/>
</dbReference>
<dbReference type="PROSITE" id="PS00108">
    <property type="entry name" value="PROTEIN_KINASE_ST"/>
    <property type="match status" value="1"/>
</dbReference>
<evidence type="ECO:0000256" key="11">
    <source>
        <dbReference type="ARBA" id="ARBA00023170"/>
    </source>
</evidence>
<dbReference type="GO" id="GO:0004672">
    <property type="term" value="F:protein kinase activity"/>
    <property type="evidence" value="ECO:0007669"/>
    <property type="project" value="InterPro"/>
</dbReference>
<dbReference type="Gene3D" id="3.80.10.10">
    <property type="entry name" value="Ribonuclease Inhibitor"/>
    <property type="match status" value="3"/>
</dbReference>
<dbReference type="InterPro" id="IPR000719">
    <property type="entry name" value="Prot_kinase_dom"/>
</dbReference>
<gene>
    <name evidence="15" type="ORF">KC19_9G076100</name>
</gene>
<evidence type="ECO:0000256" key="2">
    <source>
        <dbReference type="ARBA" id="ARBA00022475"/>
    </source>
</evidence>
<dbReference type="PANTHER" id="PTHR48006:SF34">
    <property type="entry name" value="OS08G0203700 PROTEIN"/>
    <property type="match status" value="1"/>
</dbReference>
<dbReference type="EMBL" id="CM026430">
    <property type="protein sequence ID" value="KAG0561589.1"/>
    <property type="molecule type" value="Genomic_DNA"/>
</dbReference>
<dbReference type="FunFam" id="1.10.510.10:FF:000240">
    <property type="entry name" value="Lectin-domain containing receptor kinase A4.3"/>
    <property type="match status" value="1"/>
</dbReference>
<dbReference type="AlphaFoldDB" id="A0A8T0GT97"/>
<evidence type="ECO:0000256" key="6">
    <source>
        <dbReference type="ARBA" id="ARBA00022737"/>
    </source>
</evidence>
<sequence>MLISPRSISHQCTEYRSATFMTRFTALSTMGDRKRRLLGKFLGGLLLLLSMRLAFCGNANYTITYEPGQLDAMQAIWGEWNASTPRPQDNLAGWNSTQQKPCNLALDDNKINWRGVQCLTDIACALKNSTEGRNCPACIIGLSLSNASISGTLPPEIGNITTLSTLELTGNPELTGPLPMELDTTYLHMLDLHNNSFTGDIPEFKNIWFLVTLDLSGNQFTGPMPFIQMRMKALQTLNLARNTFSGNIPNGVFENMTQLTTLDLSENLFTGLVPNLTMVQSLSFVNLSRNSFTGCTGSTGSFELSSVFNSRFAKFLSVLDLSSNRLTGCLTEWNVSELGTLEEVYLDDNFINGTLCIRTLSETVLVRRKSLEGRGSLKILSIRNNNITSVTYDTESIEDITTIFRLQGNPYCNARIQDDDGWRCFCQQVCKITRGEPNSRRIIVISAIASTLSVLVVLGIGFAVIIHRNGKYKRYILLQVQKKFEEFDVKPTIFSYNELRAATQDFHPKMKLGQRSYGAVYKGILDNGHNVAVKQLFAKPTQGIDEFLNEVVLITGMKHRNLVNLKGCCLREDQRLLVYEYVDNLDIDQILLGPNKASVSWPVRLKICQGVAHGLHYLHALAQPRVIHRDIKASNVLLDKNHEARIADFGLALLFPDEESHIMTVHVAGTKGYLAPEYATLGQLSDKVDVFSFGVLCLEVVSGRRNIDQKLPQKKMYLSKWAWELHAGQGNLLDLVDPTLILQVEEKPRVQQMIKIALLNGSVKLNGSCKFSVPFLTCPWVSSLDGKIKFHNGPAIRKNHLLSPSDQVAQLNPCICSRRALTTTSPSRY</sequence>
<evidence type="ECO:0000256" key="1">
    <source>
        <dbReference type="ARBA" id="ARBA00004251"/>
    </source>
</evidence>
<proteinExistence type="predicted"/>
<dbReference type="InterPro" id="IPR011009">
    <property type="entry name" value="Kinase-like_dom_sf"/>
</dbReference>
<dbReference type="InterPro" id="IPR001611">
    <property type="entry name" value="Leu-rich_rpt"/>
</dbReference>
<evidence type="ECO:0000256" key="12">
    <source>
        <dbReference type="ARBA" id="ARBA00023180"/>
    </source>
</evidence>
<dbReference type="InterPro" id="IPR051824">
    <property type="entry name" value="LRR_Rcpt-Like_S/T_Kinase"/>
</dbReference>
<evidence type="ECO:0000256" key="4">
    <source>
        <dbReference type="ARBA" id="ARBA00022692"/>
    </source>
</evidence>
<dbReference type="GO" id="GO:0005886">
    <property type="term" value="C:plasma membrane"/>
    <property type="evidence" value="ECO:0007669"/>
    <property type="project" value="UniProtKB-SubCell"/>
</dbReference>
<feature type="domain" description="Protein kinase" evidence="14">
    <location>
        <begin position="506"/>
        <end position="759"/>
    </location>
</feature>